<dbReference type="eggNOG" id="ENOG502SA6X">
    <property type="taxonomic scope" value="Eukaryota"/>
</dbReference>
<dbReference type="GO" id="GO:0000340">
    <property type="term" value="F:RNA 7-methylguanosine cap binding"/>
    <property type="evidence" value="ECO:0007669"/>
    <property type="project" value="TreeGrafter"/>
</dbReference>
<comment type="similarity">
    <text evidence="1">Belongs to the eukaryotic initiation factor 4E family.</text>
</comment>
<protein>
    <recommendedName>
        <fullName evidence="4">Translation initiation factor eIF4e</fullName>
    </recommendedName>
</protein>
<dbReference type="InterPro" id="IPR001040">
    <property type="entry name" value="TIF_eIF_4E"/>
</dbReference>
<dbReference type="InParanoid" id="F4RU44"/>
<evidence type="ECO:0000313" key="2">
    <source>
        <dbReference type="EMBL" id="EGG04146.1"/>
    </source>
</evidence>
<keyword evidence="3" id="KW-1185">Reference proteome</keyword>
<dbReference type="GO" id="GO:0016281">
    <property type="term" value="C:eukaryotic translation initiation factor 4F complex"/>
    <property type="evidence" value="ECO:0007669"/>
    <property type="project" value="TreeGrafter"/>
</dbReference>
<organism evidence="3">
    <name type="scientific">Melampsora larici-populina (strain 98AG31 / pathotype 3-4-7)</name>
    <name type="common">Poplar leaf rust fungus</name>
    <dbReference type="NCBI Taxonomy" id="747676"/>
    <lineage>
        <taxon>Eukaryota</taxon>
        <taxon>Fungi</taxon>
        <taxon>Dikarya</taxon>
        <taxon>Basidiomycota</taxon>
        <taxon>Pucciniomycotina</taxon>
        <taxon>Pucciniomycetes</taxon>
        <taxon>Pucciniales</taxon>
        <taxon>Melampsoraceae</taxon>
        <taxon>Melampsora</taxon>
    </lineage>
</organism>
<gene>
    <name evidence="2" type="ORF">MELLADRAFT_75229</name>
</gene>
<dbReference type="PANTHER" id="PTHR11960:SF71">
    <property type="entry name" value="TRANSLATION INITIATION FACTOR 4E"/>
    <property type="match status" value="1"/>
</dbReference>
<dbReference type="GO" id="GO:0003743">
    <property type="term" value="F:translation initiation factor activity"/>
    <property type="evidence" value="ECO:0007669"/>
    <property type="project" value="UniProtKB-KW"/>
</dbReference>
<dbReference type="InterPro" id="IPR023398">
    <property type="entry name" value="TIF_eIF4e-like"/>
</dbReference>
<dbReference type="VEuPathDB" id="FungiDB:MELLADRAFT_75229"/>
<name>F4RU44_MELLP</name>
<proteinExistence type="inferred from homology"/>
<evidence type="ECO:0000256" key="1">
    <source>
        <dbReference type="RuleBase" id="RU004374"/>
    </source>
</evidence>
<sequence length="182" mass="20160">MKSNQLKASEYQSGMSVVFDRIESVENLCESLMGFKKFMGIRLKGIGLMGLEKPGCGIGLVGFRAQQNLHFFRVGVGPVWEDPWNSKGGRLTISLNISILDRIFETLILLTAGGVIEDETDYKGKITGIVGSRRSRGDRIEIWLSGNRLGESPNEDWIKDVIGCLGREIGNEVGGIKYKKHL</sequence>
<dbReference type="KEGG" id="mlr:MELLADRAFT_75229"/>
<dbReference type="EMBL" id="GL883120">
    <property type="protein sequence ID" value="EGG04146.1"/>
    <property type="molecule type" value="Genomic_DNA"/>
</dbReference>
<evidence type="ECO:0008006" key="4">
    <source>
        <dbReference type="Google" id="ProtNLM"/>
    </source>
</evidence>
<evidence type="ECO:0000313" key="3">
    <source>
        <dbReference type="Proteomes" id="UP000001072"/>
    </source>
</evidence>
<dbReference type="PANTHER" id="PTHR11960">
    <property type="entry name" value="EUKARYOTIC TRANSLATION INITIATION FACTOR 4E RELATED"/>
    <property type="match status" value="1"/>
</dbReference>
<dbReference type="Proteomes" id="UP000001072">
    <property type="component" value="Unassembled WGS sequence"/>
</dbReference>
<keyword evidence="1" id="KW-0694">RNA-binding</keyword>
<dbReference type="SUPFAM" id="SSF55418">
    <property type="entry name" value="eIF4e-like"/>
    <property type="match status" value="1"/>
</dbReference>
<keyword evidence="1" id="KW-0396">Initiation factor</keyword>
<dbReference type="GeneID" id="18932629"/>
<dbReference type="AlphaFoldDB" id="F4RU44"/>
<dbReference type="Gene3D" id="3.30.760.10">
    <property type="entry name" value="RNA Cap, Translation Initiation Factor Eif4e"/>
    <property type="match status" value="1"/>
</dbReference>
<accession>F4RU44</accession>
<dbReference type="RefSeq" id="XP_007412607.1">
    <property type="nucleotide sequence ID" value="XM_007412545.1"/>
</dbReference>
<dbReference type="Pfam" id="PF01652">
    <property type="entry name" value="IF4E"/>
    <property type="match status" value="1"/>
</dbReference>
<reference evidence="3" key="1">
    <citation type="journal article" date="2011" name="Proc. Natl. Acad. Sci. U.S.A.">
        <title>Obligate biotrophy features unraveled by the genomic analysis of rust fungi.</title>
        <authorList>
            <person name="Duplessis S."/>
            <person name="Cuomo C.A."/>
            <person name="Lin Y.-C."/>
            <person name="Aerts A."/>
            <person name="Tisserant E."/>
            <person name="Veneault-Fourrey C."/>
            <person name="Joly D.L."/>
            <person name="Hacquard S."/>
            <person name="Amselem J."/>
            <person name="Cantarel B.L."/>
            <person name="Chiu R."/>
            <person name="Coutinho P.M."/>
            <person name="Feau N."/>
            <person name="Field M."/>
            <person name="Frey P."/>
            <person name="Gelhaye E."/>
            <person name="Goldberg J."/>
            <person name="Grabherr M.G."/>
            <person name="Kodira C.D."/>
            <person name="Kohler A."/>
            <person name="Kuees U."/>
            <person name="Lindquist E.A."/>
            <person name="Lucas S.M."/>
            <person name="Mago R."/>
            <person name="Mauceli E."/>
            <person name="Morin E."/>
            <person name="Murat C."/>
            <person name="Pangilinan J.L."/>
            <person name="Park R."/>
            <person name="Pearson M."/>
            <person name="Quesneville H."/>
            <person name="Rouhier N."/>
            <person name="Sakthikumar S."/>
            <person name="Salamov A.A."/>
            <person name="Schmutz J."/>
            <person name="Selles B."/>
            <person name="Shapiro H."/>
            <person name="Tanguay P."/>
            <person name="Tuskan G.A."/>
            <person name="Henrissat B."/>
            <person name="Van de Peer Y."/>
            <person name="Rouze P."/>
            <person name="Ellis J.G."/>
            <person name="Dodds P.N."/>
            <person name="Schein J.E."/>
            <person name="Zhong S."/>
            <person name="Hamelin R.C."/>
            <person name="Grigoriev I.V."/>
            <person name="Szabo L.J."/>
            <person name="Martin F."/>
        </authorList>
    </citation>
    <scope>NUCLEOTIDE SEQUENCE [LARGE SCALE GENOMIC DNA]</scope>
    <source>
        <strain evidence="3">98AG31 / pathotype 3-4-7</strain>
    </source>
</reference>
<keyword evidence="1" id="KW-0648">Protein biosynthesis</keyword>
<dbReference type="HOGENOM" id="CLU_1482295_0_0_1"/>
<dbReference type="OrthoDB" id="17977at2759"/>
<dbReference type="STRING" id="747676.F4RU44"/>